<proteinExistence type="predicted"/>
<sequence length="389" mass="41808">MHVIIGGAGIAGLALANRLSTLGQDVTVLERSPGPRPQGYMIDFFGPGYDAMRAMGLLPAMQEVAYHVEEAALVDADGRQQAGINILQFAEGDVLSMMRPDLEQVLREHLPSAVDLRYGATLTGVTPRADGVQVELADGSTLDGDLLIGADGIHSAVRRLVFGPESSYLRFLGFHTAAYSFDAPEIHAEVGGRFCLTDTMGSQFGFYALRDGRVAAFAVHRTADPAPPGDTRAAIRSAYADLGWVVPRALALCPDDDQIYYDQVAQIVMPRWSSGRVALVGDACGAVSLLAGQGASLGIAGAFLLAEKLVGSSSVEAGLAEYEQVWRPVVEEKQKVARSTGRWFLPRTRLELVARRVMLRFLRLPVLRKLLPAALAGKPTTLIRDLQPT</sequence>
<dbReference type="RefSeq" id="WP_131460470.1">
    <property type="nucleotide sequence ID" value="NZ_SJJY01000001.1"/>
</dbReference>
<dbReference type="PANTHER" id="PTHR46865">
    <property type="entry name" value="OXIDOREDUCTASE-RELATED"/>
    <property type="match status" value="1"/>
</dbReference>
<reference evidence="2 3" key="1">
    <citation type="submission" date="2019-02" db="EMBL/GenBank/DDBJ databases">
        <title>Kribbella capetownensis sp. nov. and Kribbella speibonae sp. nov., isolated from soil.</title>
        <authorList>
            <person name="Curtis S.M."/>
            <person name="Norton I."/>
            <person name="Everest G.J."/>
            <person name="Meyers P.R."/>
        </authorList>
    </citation>
    <scope>NUCLEOTIDE SEQUENCE [LARGE SCALE GENOMIC DNA]</scope>
    <source>
        <strain evidence="2 3">SK5</strain>
    </source>
</reference>
<dbReference type="Proteomes" id="UP000292385">
    <property type="component" value="Unassembled WGS sequence"/>
</dbReference>
<dbReference type="PANTHER" id="PTHR46865:SF8">
    <property type="entry name" value="POSSIBLE OXIDOREDUCTASE"/>
    <property type="match status" value="1"/>
</dbReference>
<evidence type="ECO:0000313" key="3">
    <source>
        <dbReference type="Proteomes" id="UP000292385"/>
    </source>
</evidence>
<dbReference type="SUPFAM" id="SSF51905">
    <property type="entry name" value="FAD/NAD(P)-binding domain"/>
    <property type="match status" value="1"/>
</dbReference>
<organism evidence="2 3">
    <name type="scientific">Kribbella speibonae</name>
    <dbReference type="NCBI Taxonomy" id="1572660"/>
    <lineage>
        <taxon>Bacteria</taxon>
        <taxon>Bacillati</taxon>
        <taxon>Actinomycetota</taxon>
        <taxon>Actinomycetes</taxon>
        <taxon>Propionibacteriales</taxon>
        <taxon>Kribbellaceae</taxon>
        <taxon>Kribbella</taxon>
    </lineage>
</organism>
<evidence type="ECO:0000313" key="2">
    <source>
        <dbReference type="EMBL" id="TCC27795.1"/>
    </source>
</evidence>
<dbReference type="Gene3D" id="3.30.9.10">
    <property type="entry name" value="D-Amino Acid Oxidase, subunit A, domain 2"/>
    <property type="match status" value="1"/>
</dbReference>
<keyword evidence="3" id="KW-1185">Reference proteome</keyword>
<dbReference type="EMBL" id="SJJY01000001">
    <property type="protein sequence ID" value="TCC27795.1"/>
    <property type="molecule type" value="Genomic_DNA"/>
</dbReference>
<accession>A0ABY2ADS1</accession>
<dbReference type="Pfam" id="PF01494">
    <property type="entry name" value="FAD_binding_3"/>
    <property type="match status" value="1"/>
</dbReference>
<name>A0ABY2ADS1_9ACTN</name>
<protein>
    <submittedName>
        <fullName evidence="2">FAD-dependent oxidoreductase</fullName>
    </submittedName>
</protein>
<dbReference type="PRINTS" id="PR00420">
    <property type="entry name" value="RNGMNOXGNASE"/>
</dbReference>
<feature type="domain" description="FAD-binding" evidence="1">
    <location>
        <begin position="2"/>
        <end position="331"/>
    </location>
</feature>
<comment type="caution">
    <text evidence="2">The sequence shown here is derived from an EMBL/GenBank/DDBJ whole genome shotgun (WGS) entry which is preliminary data.</text>
</comment>
<dbReference type="InterPro" id="IPR002938">
    <property type="entry name" value="FAD-bd"/>
</dbReference>
<dbReference type="InterPro" id="IPR036188">
    <property type="entry name" value="FAD/NAD-bd_sf"/>
</dbReference>
<evidence type="ECO:0000259" key="1">
    <source>
        <dbReference type="Pfam" id="PF01494"/>
    </source>
</evidence>
<dbReference type="InterPro" id="IPR051704">
    <property type="entry name" value="FAD_aromatic-hydroxylase"/>
</dbReference>
<dbReference type="Gene3D" id="3.50.50.60">
    <property type="entry name" value="FAD/NAD(P)-binding domain"/>
    <property type="match status" value="1"/>
</dbReference>
<gene>
    <name evidence="2" type="ORF">E0H58_07600</name>
</gene>